<dbReference type="Gene3D" id="1.20.120.430">
    <property type="entry name" value="tRNA modification GTPase MnmE domain 2"/>
    <property type="match status" value="1"/>
</dbReference>
<feature type="domain" description="MnmE helical" evidence="8">
    <location>
        <begin position="179"/>
        <end position="503"/>
    </location>
</feature>
<dbReference type="InterPro" id="IPR018948">
    <property type="entry name" value="GTP-bd_TrmE_N"/>
</dbReference>
<evidence type="ECO:0000256" key="5">
    <source>
        <dbReference type="SAM" id="SignalP"/>
    </source>
</evidence>
<gene>
    <name evidence="9" type="ORF">TeGR_g5659</name>
</gene>
<dbReference type="NCBIfam" id="TIGR00231">
    <property type="entry name" value="small_GTP"/>
    <property type="match status" value="1"/>
</dbReference>
<evidence type="ECO:0000256" key="1">
    <source>
        <dbReference type="ARBA" id="ARBA00011043"/>
    </source>
</evidence>
<keyword evidence="3" id="KW-0547">Nucleotide-binding</keyword>
<dbReference type="CDD" id="cd14858">
    <property type="entry name" value="TrmE_N"/>
    <property type="match status" value="1"/>
</dbReference>
<feature type="chain" id="PRO_5047126687" description="tRNA modification GTPase" evidence="5">
    <location>
        <begin position="19"/>
        <end position="506"/>
    </location>
</feature>
<evidence type="ECO:0000313" key="10">
    <source>
        <dbReference type="Proteomes" id="UP001165060"/>
    </source>
</evidence>
<reference evidence="9 10" key="1">
    <citation type="journal article" date="2023" name="Commun. Biol.">
        <title>Genome analysis of Parmales, the sister group of diatoms, reveals the evolutionary specialization of diatoms from phago-mixotrophs to photoautotrophs.</title>
        <authorList>
            <person name="Ban H."/>
            <person name="Sato S."/>
            <person name="Yoshikawa S."/>
            <person name="Yamada K."/>
            <person name="Nakamura Y."/>
            <person name="Ichinomiya M."/>
            <person name="Sato N."/>
            <person name="Blanc-Mathieu R."/>
            <person name="Endo H."/>
            <person name="Kuwata A."/>
            <person name="Ogata H."/>
        </authorList>
    </citation>
    <scope>NUCLEOTIDE SEQUENCE [LARGE SCALE GENOMIC DNA]</scope>
</reference>
<feature type="domain" description="GTP-binding protein TrmE N-terminal" evidence="7">
    <location>
        <begin position="54"/>
        <end position="176"/>
    </location>
</feature>
<dbReference type="InterPro" id="IPR031168">
    <property type="entry name" value="G_TrmE"/>
</dbReference>
<dbReference type="EMBL" id="BRYB01000731">
    <property type="protein sequence ID" value="GMI36404.1"/>
    <property type="molecule type" value="Genomic_DNA"/>
</dbReference>
<comment type="caution">
    <text evidence="9">The sequence shown here is derived from an EMBL/GenBank/DDBJ whole genome shotgun (WGS) entry which is preliminary data.</text>
</comment>
<dbReference type="Pfam" id="PF10396">
    <property type="entry name" value="TrmE_N"/>
    <property type="match status" value="1"/>
</dbReference>
<dbReference type="InterPro" id="IPR025867">
    <property type="entry name" value="MnmE_helical"/>
</dbReference>
<dbReference type="InterPro" id="IPR027417">
    <property type="entry name" value="P-loop_NTPase"/>
</dbReference>
<proteinExistence type="inferred from homology"/>
<evidence type="ECO:0000259" key="6">
    <source>
        <dbReference type="Pfam" id="PF01926"/>
    </source>
</evidence>
<evidence type="ECO:0000256" key="3">
    <source>
        <dbReference type="ARBA" id="ARBA00022741"/>
    </source>
</evidence>
<keyword evidence="2" id="KW-0819">tRNA processing</keyword>
<organism evidence="9 10">
    <name type="scientific">Tetraparma gracilis</name>
    <dbReference type="NCBI Taxonomy" id="2962635"/>
    <lineage>
        <taxon>Eukaryota</taxon>
        <taxon>Sar</taxon>
        <taxon>Stramenopiles</taxon>
        <taxon>Ochrophyta</taxon>
        <taxon>Bolidophyceae</taxon>
        <taxon>Parmales</taxon>
        <taxon>Triparmaceae</taxon>
        <taxon>Tetraparma</taxon>
    </lineage>
</organism>
<dbReference type="InterPro" id="IPR006073">
    <property type="entry name" value="GTP-bd"/>
</dbReference>
<dbReference type="InterPro" id="IPR027266">
    <property type="entry name" value="TrmE/GcvT-like"/>
</dbReference>
<dbReference type="Pfam" id="PF01926">
    <property type="entry name" value="MMR_HSR1"/>
    <property type="match status" value="1"/>
</dbReference>
<evidence type="ECO:0000256" key="2">
    <source>
        <dbReference type="ARBA" id="ARBA00022694"/>
    </source>
</evidence>
<dbReference type="SUPFAM" id="SSF52540">
    <property type="entry name" value="P-loop containing nucleoside triphosphate hydrolases"/>
    <property type="match status" value="1"/>
</dbReference>
<dbReference type="Proteomes" id="UP001165060">
    <property type="component" value="Unassembled WGS sequence"/>
</dbReference>
<accession>A0ABQ6MYS7</accession>
<dbReference type="InterPro" id="IPR027368">
    <property type="entry name" value="MnmE_dom2"/>
</dbReference>
<sequence length="506" mass="53607">MLLSLLLLIILVISLPMATPFSSLLHSSLLHSSRPLRRLLRPLSSHVSHSPASTIYALSTIPPTSNQASAIGVIRLAGPASLEALAALAPPSSPPPKPNLFTVRTLSDPASKLPLDSPGILYFQAPRSYTGTDVLELHCHGSPAVIAGVLGTLSSLPYLRPADRGEFTSLAFENGKLSLLDVESLGSLLSAVTSTQRDLALSSSSLSTALYTEYAKTLLSCLATAEAIVDFSDDSESDTTLHTTPWAATIPKVESLLSSMRSHLSTRSAARLIEDGLTVSLYGRPNVGKSSLMNALSSAQTSIVSPIPGTTRDAVRAQVEIAGVKCTVVDTAGMREEAGDEIEERGIEVARREVEGSDVRVRVVCVGEDLSTGAEMEGEPDLTVCNKIDLGSAPPDYNLGVSAETGAGMREFMEKLGEIVKSRVGAGRASEGGESVLVARARHANHVKEAAGCLERFLDRVEEGAVSDDLAAEELRRANTEIARIMGKVDVEQVLDVLFRDFCIGK</sequence>
<evidence type="ECO:0000259" key="8">
    <source>
        <dbReference type="Pfam" id="PF12631"/>
    </source>
</evidence>
<dbReference type="Gene3D" id="3.30.1360.120">
    <property type="entry name" value="Probable tRNA modification gtpase trme, domain 1"/>
    <property type="match status" value="1"/>
</dbReference>
<dbReference type="HAMAP" id="MF_00379">
    <property type="entry name" value="GTPase_MnmE"/>
    <property type="match status" value="1"/>
</dbReference>
<evidence type="ECO:0000259" key="7">
    <source>
        <dbReference type="Pfam" id="PF10396"/>
    </source>
</evidence>
<keyword evidence="10" id="KW-1185">Reference proteome</keyword>
<dbReference type="InterPro" id="IPR005225">
    <property type="entry name" value="Small_GTP-bd"/>
</dbReference>
<comment type="similarity">
    <text evidence="1">Belongs to the TRAFAC class TrmE-Era-EngA-EngB-Septin-like GTPase superfamily. TrmE GTPase family.</text>
</comment>
<keyword evidence="5" id="KW-0732">Signal</keyword>
<dbReference type="PANTHER" id="PTHR42714:SF2">
    <property type="entry name" value="TRNA MODIFICATION GTPASE GTPBP3, MITOCHONDRIAL"/>
    <property type="match status" value="1"/>
</dbReference>
<dbReference type="Gene3D" id="3.40.50.300">
    <property type="entry name" value="P-loop containing nucleotide triphosphate hydrolases"/>
    <property type="match status" value="1"/>
</dbReference>
<feature type="domain" description="G" evidence="6">
    <location>
        <begin position="279"/>
        <end position="366"/>
    </location>
</feature>
<name>A0ABQ6MYS7_9STRA</name>
<dbReference type="CDD" id="cd04164">
    <property type="entry name" value="trmE"/>
    <property type="match status" value="1"/>
</dbReference>
<keyword evidence="4" id="KW-0342">GTP-binding</keyword>
<protein>
    <recommendedName>
        <fullName evidence="11">tRNA modification GTPase</fullName>
    </recommendedName>
</protein>
<dbReference type="Pfam" id="PF12631">
    <property type="entry name" value="MnmE_helical"/>
    <property type="match status" value="1"/>
</dbReference>
<evidence type="ECO:0000256" key="4">
    <source>
        <dbReference type="ARBA" id="ARBA00023134"/>
    </source>
</evidence>
<dbReference type="InterPro" id="IPR004520">
    <property type="entry name" value="GTPase_MnmE"/>
</dbReference>
<evidence type="ECO:0000313" key="9">
    <source>
        <dbReference type="EMBL" id="GMI36404.1"/>
    </source>
</evidence>
<dbReference type="PANTHER" id="PTHR42714">
    <property type="entry name" value="TRNA MODIFICATION GTPASE GTPBP3"/>
    <property type="match status" value="1"/>
</dbReference>
<evidence type="ECO:0008006" key="11">
    <source>
        <dbReference type="Google" id="ProtNLM"/>
    </source>
</evidence>
<feature type="signal peptide" evidence="5">
    <location>
        <begin position="1"/>
        <end position="18"/>
    </location>
</feature>